<evidence type="ECO:0000313" key="3">
    <source>
        <dbReference type="Proteomes" id="UP000322234"/>
    </source>
</evidence>
<dbReference type="AlphaFoldDB" id="A0A6B0RIC8"/>
<dbReference type="EMBL" id="VBQZ03000053">
    <property type="protein sequence ID" value="MXQ89142.1"/>
    <property type="molecule type" value="Genomic_DNA"/>
</dbReference>
<feature type="region of interest" description="Disordered" evidence="1">
    <location>
        <begin position="26"/>
        <end position="54"/>
    </location>
</feature>
<protein>
    <submittedName>
        <fullName evidence="2">Uncharacterized protein</fullName>
    </submittedName>
</protein>
<sequence length="208" mass="22822">MRSLSSQKSRFLFRDVPQAQEMARLSGGGPCLLENDSKDRVPSSASEASSGAWVPLPPRPQSSSMLLLLHFLLTYQTEIDLLCKNLPENIMAALAFTPIGFLGKLNVAIKLLKVVALGDQVYGDRALAGTSDQAHGPVELIMLKADNHIEVRLTVMKCVSVFEFSVTQHQRHRGSVLDEGFGFFSLLGWYICPDGDRGMFLDAVKNAN</sequence>
<reference evidence="2" key="1">
    <citation type="submission" date="2019-10" db="EMBL/GenBank/DDBJ databases">
        <title>The sequence and de novo assembly of the wild yak genome.</title>
        <authorList>
            <person name="Liu Y."/>
        </authorList>
    </citation>
    <scope>NUCLEOTIDE SEQUENCE [LARGE SCALE GENOMIC DNA]</scope>
    <source>
        <strain evidence="2">WY2019</strain>
    </source>
</reference>
<dbReference type="Proteomes" id="UP000322234">
    <property type="component" value="Unassembled WGS sequence"/>
</dbReference>
<accession>A0A6B0RIC8</accession>
<comment type="caution">
    <text evidence="2">The sequence shown here is derived from an EMBL/GenBank/DDBJ whole genome shotgun (WGS) entry which is preliminary data.</text>
</comment>
<evidence type="ECO:0000313" key="2">
    <source>
        <dbReference type="EMBL" id="MXQ89142.1"/>
    </source>
</evidence>
<keyword evidence="3" id="KW-1185">Reference proteome</keyword>
<gene>
    <name evidence="2" type="ORF">E5288_WYG015069</name>
</gene>
<proteinExistence type="predicted"/>
<evidence type="ECO:0000256" key="1">
    <source>
        <dbReference type="SAM" id="MobiDB-lite"/>
    </source>
</evidence>
<organism evidence="2 3">
    <name type="scientific">Bos mutus</name>
    <name type="common">wild yak</name>
    <dbReference type="NCBI Taxonomy" id="72004"/>
    <lineage>
        <taxon>Eukaryota</taxon>
        <taxon>Metazoa</taxon>
        <taxon>Chordata</taxon>
        <taxon>Craniata</taxon>
        <taxon>Vertebrata</taxon>
        <taxon>Euteleostomi</taxon>
        <taxon>Mammalia</taxon>
        <taxon>Eutheria</taxon>
        <taxon>Laurasiatheria</taxon>
        <taxon>Artiodactyla</taxon>
        <taxon>Ruminantia</taxon>
        <taxon>Pecora</taxon>
        <taxon>Bovidae</taxon>
        <taxon>Bovinae</taxon>
        <taxon>Bos</taxon>
    </lineage>
</organism>
<name>A0A6B0RIC8_9CETA</name>